<evidence type="ECO:0000259" key="3">
    <source>
        <dbReference type="PROSITE" id="PS50118"/>
    </source>
</evidence>
<dbReference type="EMBL" id="JADGKB010000056">
    <property type="protein sequence ID" value="KAJ3256046.1"/>
    <property type="molecule type" value="Genomic_DNA"/>
</dbReference>
<feature type="compositionally biased region" description="Basic and acidic residues" evidence="2">
    <location>
        <begin position="420"/>
        <end position="448"/>
    </location>
</feature>
<evidence type="ECO:0000256" key="2">
    <source>
        <dbReference type="SAM" id="MobiDB-lite"/>
    </source>
</evidence>
<dbReference type="AlphaFoldDB" id="A0AAD5UEQ4"/>
<dbReference type="SUPFAM" id="SSF47095">
    <property type="entry name" value="HMG-box"/>
    <property type="match status" value="2"/>
</dbReference>
<comment type="caution">
    <text evidence="4">The sequence shown here is derived from an EMBL/GenBank/DDBJ whole genome shotgun (WGS) entry which is preliminary data.</text>
</comment>
<feature type="domain" description="HMG box" evidence="3">
    <location>
        <begin position="228"/>
        <end position="288"/>
    </location>
</feature>
<keyword evidence="1" id="KW-0238">DNA-binding</keyword>
<feature type="DNA-binding region" description="HMG box" evidence="1">
    <location>
        <begin position="228"/>
        <end position="288"/>
    </location>
</feature>
<feature type="compositionally biased region" description="Basic and acidic residues" evidence="2">
    <location>
        <begin position="462"/>
        <end position="487"/>
    </location>
</feature>
<dbReference type="PROSITE" id="PS50118">
    <property type="entry name" value="HMG_BOX_2"/>
    <property type="match status" value="1"/>
</dbReference>
<dbReference type="SMART" id="SM00398">
    <property type="entry name" value="HMG"/>
    <property type="match status" value="2"/>
</dbReference>
<dbReference type="Pfam" id="PF00505">
    <property type="entry name" value="HMG_box"/>
    <property type="match status" value="2"/>
</dbReference>
<keyword evidence="5" id="KW-1185">Reference proteome</keyword>
<evidence type="ECO:0000256" key="1">
    <source>
        <dbReference type="PROSITE-ProRule" id="PRU00267"/>
    </source>
</evidence>
<dbReference type="Gene3D" id="1.10.30.10">
    <property type="entry name" value="High mobility group box domain"/>
    <property type="match status" value="2"/>
</dbReference>
<dbReference type="GO" id="GO:0003677">
    <property type="term" value="F:DNA binding"/>
    <property type="evidence" value="ECO:0007669"/>
    <property type="project" value="UniProtKB-UniRule"/>
</dbReference>
<feature type="region of interest" description="Disordered" evidence="2">
    <location>
        <begin position="363"/>
        <end position="487"/>
    </location>
</feature>
<feature type="compositionally biased region" description="Basic and acidic residues" evidence="2">
    <location>
        <begin position="363"/>
        <end position="379"/>
    </location>
</feature>
<dbReference type="Proteomes" id="UP001210925">
    <property type="component" value="Unassembled WGS sequence"/>
</dbReference>
<dbReference type="InterPro" id="IPR036910">
    <property type="entry name" value="HMG_box_dom_sf"/>
</dbReference>
<evidence type="ECO:0000313" key="4">
    <source>
        <dbReference type="EMBL" id="KAJ3256046.1"/>
    </source>
</evidence>
<keyword evidence="1" id="KW-0539">Nucleus</keyword>
<gene>
    <name evidence="4" type="ORF">HK103_005729</name>
</gene>
<sequence length="597" mass="69032">MTKVYVKTETPSLKQKRPLNSFMLFKQAMTQEIAKRYGVKCNQLIAKIAKDMWSKTAADIKAQFQKISFDLHRNHFIKTCTVSDKGVQEKSVKYTVDMSKINDLRQELMQQGERLIEVEIADDYFDTVVGNSLEMQIDQTMDKENPTPIEAEIEAEQSEDDVDENLKTLLLETNQTIEEANNLKKSIAQSKDIEYHIDDEDSNELVIDDSHMEEDIKVGTSGGKKKGPKKPLNAFILFKKAYTMDAVQRSGTKNNREIFKVLKDMWANASPEIKKKFQDKSFRIHKRFFIRNFTNKNQSTAYRLAKKYGVKLSEIEKIQQKLIEEEELGIDDEESDYVDYEAAPGKGSFLQIPYKDYVQTRKEEEGAVEKKKPSRELRRASQKSYNEDEQLENLENVNLVENKAKSADNPAKGSPSNQRSLRDVEQRTLRQRDSLGKRRNAPEDSERNSKRHRASIDTVELEESRTSNRSSPRSERETRSKRRSEVEGRKILPERQFEYKSVENLVETRPIQFDTLLSPSQLESSPNEKQLQYALPIISPPPDVKSIIFHPHTTLTLSYSVKNPKKLELYSTLSSFVPLFPDNIIVDKKRLLKDEIP</sequence>
<evidence type="ECO:0000313" key="5">
    <source>
        <dbReference type="Proteomes" id="UP001210925"/>
    </source>
</evidence>
<dbReference type="InterPro" id="IPR009071">
    <property type="entry name" value="HMG_box_dom"/>
</dbReference>
<organism evidence="4 5">
    <name type="scientific">Boothiomyces macroporosus</name>
    <dbReference type="NCBI Taxonomy" id="261099"/>
    <lineage>
        <taxon>Eukaryota</taxon>
        <taxon>Fungi</taxon>
        <taxon>Fungi incertae sedis</taxon>
        <taxon>Chytridiomycota</taxon>
        <taxon>Chytridiomycota incertae sedis</taxon>
        <taxon>Chytridiomycetes</taxon>
        <taxon>Rhizophydiales</taxon>
        <taxon>Terramycetaceae</taxon>
        <taxon>Boothiomyces</taxon>
    </lineage>
</organism>
<name>A0AAD5UEQ4_9FUNG</name>
<reference evidence="4" key="1">
    <citation type="submission" date="2020-05" db="EMBL/GenBank/DDBJ databases">
        <title>Phylogenomic resolution of chytrid fungi.</title>
        <authorList>
            <person name="Stajich J.E."/>
            <person name="Amses K."/>
            <person name="Simmons R."/>
            <person name="Seto K."/>
            <person name="Myers J."/>
            <person name="Bonds A."/>
            <person name="Quandt C.A."/>
            <person name="Barry K."/>
            <person name="Liu P."/>
            <person name="Grigoriev I."/>
            <person name="Longcore J.E."/>
            <person name="James T.Y."/>
        </authorList>
    </citation>
    <scope>NUCLEOTIDE SEQUENCE</scope>
    <source>
        <strain evidence="4">PLAUS21</strain>
    </source>
</reference>
<proteinExistence type="predicted"/>
<accession>A0AAD5UEQ4</accession>
<dbReference type="GO" id="GO:0005634">
    <property type="term" value="C:nucleus"/>
    <property type="evidence" value="ECO:0007669"/>
    <property type="project" value="UniProtKB-UniRule"/>
</dbReference>
<protein>
    <recommendedName>
        <fullName evidence="3">HMG box domain-containing protein</fullName>
    </recommendedName>
</protein>